<proteinExistence type="predicted"/>
<keyword evidence="2" id="KW-1185">Reference proteome</keyword>
<dbReference type="EMBL" id="JBHUDZ010000018">
    <property type="protein sequence ID" value="MFD1605267.1"/>
    <property type="molecule type" value="Genomic_DNA"/>
</dbReference>
<name>A0ABW4HIZ5_9FLAO</name>
<comment type="caution">
    <text evidence="1">The sequence shown here is derived from an EMBL/GenBank/DDBJ whole genome shotgun (WGS) entry which is preliminary data.</text>
</comment>
<accession>A0ABW4HIZ5</accession>
<evidence type="ECO:0000313" key="1">
    <source>
        <dbReference type="EMBL" id="MFD1605267.1"/>
    </source>
</evidence>
<reference evidence="2" key="1">
    <citation type="journal article" date="2019" name="Int. J. Syst. Evol. Microbiol.">
        <title>The Global Catalogue of Microorganisms (GCM) 10K type strain sequencing project: providing services to taxonomists for standard genome sequencing and annotation.</title>
        <authorList>
            <consortium name="The Broad Institute Genomics Platform"/>
            <consortium name="The Broad Institute Genome Sequencing Center for Infectious Disease"/>
            <person name="Wu L."/>
            <person name="Ma J."/>
        </authorList>
    </citation>
    <scope>NUCLEOTIDE SEQUENCE [LARGE SCALE GENOMIC DNA]</scope>
    <source>
        <strain evidence="2">CCUG 70865</strain>
    </source>
</reference>
<evidence type="ECO:0000313" key="2">
    <source>
        <dbReference type="Proteomes" id="UP001597138"/>
    </source>
</evidence>
<protein>
    <submittedName>
        <fullName evidence="1">Uncharacterized protein</fullName>
    </submittedName>
</protein>
<gene>
    <name evidence="1" type="ORF">ACFSC2_21200</name>
</gene>
<sequence>MEPITTAAVALLARQLAVKGLEKVFETTGEEVSKNAVNWLKGLFKKDENNATELIELQQRPESSARLNAVKAVIERDLEDNPDSETYLKEIYQKVFNSTTNFTNSKNINTGTLNSGGGSIHLGDSYGNK</sequence>
<organism evidence="1 2">
    <name type="scientific">Flavobacterium artemisiae</name>
    <dbReference type="NCBI Taxonomy" id="2126556"/>
    <lineage>
        <taxon>Bacteria</taxon>
        <taxon>Pseudomonadati</taxon>
        <taxon>Bacteroidota</taxon>
        <taxon>Flavobacteriia</taxon>
        <taxon>Flavobacteriales</taxon>
        <taxon>Flavobacteriaceae</taxon>
        <taxon>Flavobacterium</taxon>
    </lineage>
</organism>
<dbReference type="RefSeq" id="WP_379813069.1">
    <property type="nucleotide sequence ID" value="NZ_JBHUDZ010000018.1"/>
</dbReference>
<dbReference type="Proteomes" id="UP001597138">
    <property type="component" value="Unassembled WGS sequence"/>
</dbReference>